<dbReference type="SUPFAM" id="SSF53901">
    <property type="entry name" value="Thiolase-like"/>
    <property type="match status" value="1"/>
</dbReference>
<dbReference type="AlphaFoldDB" id="A0A4Y3RHV6"/>
<proteinExistence type="predicted"/>
<organism evidence="2 3">
    <name type="scientific">Streptomyces gardneri</name>
    <dbReference type="NCBI Taxonomy" id="66892"/>
    <lineage>
        <taxon>Bacteria</taxon>
        <taxon>Bacillati</taxon>
        <taxon>Actinomycetota</taxon>
        <taxon>Actinomycetes</taxon>
        <taxon>Kitasatosporales</taxon>
        <taxon>Streptomycetaceae</taxon>
        <taxon>Streptomyces</taxon>
    </lineage>
</organism>
<dbReference type="OrthoDB" id="4334218at2"/>
<dbReference type="GO" id="GO:0016747">
    <property type="term" value="F:acyltransferase activity, transferring groups other than amino-acyl groups"/>
    <property type="evidence" value="ECO:0007669"/>
    <property type="project" value="UniProtKB-ARBA"/>
</dbReference>
<evidence type="ECO:0000313" key="3">
    <source>
        <dbReference type="Proteomes" id="UP000315226"/>
    </source>
</evidence>
<gene>
    <name evidence="2" type="ORF">SGA01_28400</name>
</gene>
<evidence type="ECO:0000256" key="1">
    <source>
        <dbReference type="SAM" id="MobiDB-lite"/>
    </source>
</evidence>
<dbReference type="InterPro" id="IPR016039">
    <property type="entry name" value="Thiolase-like"/>
</dbReference>
<evidence type="ECO:0000313" key="2">
    <source>
        <dbReference type="EMBL" id="GEB57235.1"/>
    </source>
</evidence>
<dbReference type="RefSeq" id="WP_141296835.1">
    <property type="nucleotide sequence ID" value="NZ_BJMN01000016.1"/>
</dbReference>
<feature type="compositionally biased region" description="Basic and acidic residues" evidence="1">
    <location>
        <begin position="1"/>
        <end position="16"/>
    </location>
</feature>
<dbReference type="Proteomes" id="UP000315226">
    <property type="component" value="Unassembled WGS sequence"/>
</dbReference>
<name>A0A4Y3RHV6_9ACTN</name>
<keyword evidence="3" id="KW-1185">Reference proteome</keyword>
<sequence length="94" mass="10208">MDRSPPRRRLGRDPPRQPRIITDTDTGRALGLDDFDTRHSTATISEEGNLGGVSVLRVLEHAHAEPSEHGATSDDIAYGPGFNCAALLGTRHNH</sequence>
<feature type="region of interest" description="Disordered" evidence="1">
    <location>
        <begin position="1"/>
        <end position="33"/>
    </location>
</feature>
<protein>
    <submittedName>
        <fullName evidence="2">Uncharacterized protein</fullName>
    </submittedName>
</protein>
<dbReference type="EMBL" id="BJMN01000016">
    <property type="protein sequence ID" value="GEB57235.1"/>
    <property type="molecule type" value="Genomic_DNA"/>
</dbReference>
<comment type="caution">
    <text evidence="2">The sequence shown here is derived from an EMBL/GenBank/DDBJ whole genome shotgun (WGS) entry which is preliminary data.</text>
</comment>
<dbReference type="Gene3D" id="3.40.47.10">
    <property type="match status" value="1"/>
</dbReference>
<reference evidence="2 3" key="1">
    <citation type="submission" date="2019-06" db="EMBL/GenBank/DDBJ databases">
        <title>Whole genome shotgun sequence of Streptomyces gardneri NBRC 12865.</title>
        <authorList>
            <person name="Hosoyama A."/>
            <person name="Uohara A."/>
            <person name="Ohji S."/>
            <person name="Ichikawa N."/>
        </authorList>
    </citation>
    <scope>NUCLEOTIDE SEQUENCE [LARGE SCALE GENOMIC DNA]</scope>
    <source>
        <strain evidence="2 3">NBRC 12865</strain>
    </source>
</reference>
<accession>A0A4Y3RHV6</accession>